<evidence type="ECO:0000259" key="2">
    <source>
        <dbReference type="PROSITE" id="PS50943"/>
    </source>
</evidence>
<protein>
    <submittedName>
        <fullName evidence="3">Helix-turn-helix domain-containing protein</fullName>
    </submittedName>
</protein>
<gene>
    <name evidence="3" type="ORF">SAMN05421810_1078</name>
</gene>
<evidence type="ECO:0000313" key="4">
    <source>
        <dbReference type="Proteomes" id="UP000198727"/>
    </source>
</evidence>
<dbReference type="CDD" id="cd00093">
    <property type="entry name" value="HTH_XRE"/>
    <property type="match status" value="1"/>
</dbReference>
<sequence>MNPRISTVQSREQGAVLRERRELAGLTGAQLAERTGYSPSKICRIEKGQAGQNPITVTTHLSHCGATAREVDEVLRLGEPNDPGFLARRMQNLLRALILHERTAQRILTCAPTFVPGLLQTYDYARAVMEVSGELPPKEVEQRVTARMQRQRVLSDNRALQVTFLIYEGVLRTPLGGAKVMQDQIFRLLFSCDRRNVKIRILPYSAGPLVATVGYFYLMDFEEHGPVVSIESGLGGLMIEERETIEGYRRFGSALEKQALDEGESREMLARVASEYDPPEESDDPGPGLAEE</sequence>
<proteinExistence type="predicted"/>
<dbReference type="STRING" id="587909.SAMN05421810_1078"/>
<dbReference type="Pfam" id="PF13560">
    <property type="entry name" value="HTH_31"/>
    <property type="match status" value="1"/>
</dbReference>
<dbReference type="EMBL" id="FOWW01000007">
    <property type="protein sequence ID" value="SFQ40637.1"/>
    <property type="molecule type" value="Genomic_DNA"/>
</dbReference>
<dbReference type="InterPro" id="IPR010982">
    <property type="entry name" value="Lambda_DNA-bd_dom_sf"/>
</dbReference>
<dbReference type="SMART" id="SM00530">
    <property type="entry name" value="HTH_XRE"/>
    <property type="match status" value="1"/>
</dbReference>
<dbReference type="GO" id="GO:0003677">
    <property type="term" value="F:DNA binding"/>
    <property type="evidence" value="ECO:0007669"/>
    <property type="project" value="InterPro"/>
</dbReference>
<dbReference type="InterPro" id="IPR001387">
    <property type="entry name" value="Cro/C1-type_HTH"/>
</dbReference>
<reference evidence="4" key="1">
    <citation type="submission" date="2016-10" db="EMBL/GenBank/DDBJ databases">
        <authorList>
            <person name="Varghese N."/>
            <person name="Submissions S."/>
        </authorList>
    </citation>
    <scope>NUCLEOTIDE SEQUENCE [LARGE SCALE GENOMIC DNA]</scope>
    <source>
        <strain evidence="4">CGMCC 4.5579</strain>
    </source>
</reference>
<dbReference type="PROSITE" id="PS50943">
    <property type="entry name" value="HTH_CROC1"/>
    <property type="match status" value="1"/>
</dbReference>
<feature type="domain" description="HTH cro/C1-type" evidence="2">
    <location>
        <begin position="17"/>
        <end position="50"/>
    </location>
</feature>
<feature type="compositionally biased region" description="Acidic residues" evidence="1">
    <location>
        <begin position="277"/>
        <end position="292"/>
    </location>
</feature>
<dbReference type="OrthoDB" id="3672921at2"/>
<keyword evidence="4" id="KW-1185">Reference proteome</keyword>
<organism evidence="3 4">
    <name type="scientific">Amycolatopsis arida</name>
    <dbReference type="NCBI Taxonomy" id="587909"/>
    <lineage>
        <taxon>Bacteria</taxon>
        <taxon>Bacillati</taxon>
        <taxon>Actinomycetota</taxon>
        <taxon>Actinomycetes</taxon>
        <taxon>Pseudonocardiales</taxon>
        <taxon>Pseudonocardiaceae</taxon>
        <taxon>Amycolatopsis</taxon>
    </lineage>
</organism>
<name>A0A1I5Y9P3_9PSEU</name>
<evidence type="ECO:0000256" key="1">
    <source>
        <dbReference type="SAM" id="MobiDB-lite"/>
    </source>
</evidence>
<dbReference type="Gene3D" id="1.10.260.40">
    <property type="entry name" value="lambda repressor-like DNA-binding domains"/>
    <property type="match status" value="1"/>
</dbReference>
<dbReference type="Proteomes" id="UP000198727">
    <property type="component" value="Unassembled WGS sequence"/>
</dbReference>
<dbReference type="AlphaFoldDB" id="A0A1I5Y9P3"/>
<feature type="compositionally biased region" description="Basic and acidic residues" evidence="1">
    <location>
        <begin position="259"/>
        <end position="269"/>
    </location>
</feature>
<feature type="region of interest" description="Disordered" evidence="1">
    <location>
        <begin position="259"/>
        <end position="292"/>
    </location>
</feature>
<dbReference type="RefSeq" id="WP_092532252.1">
    <property type="nucleotide sequence ID" value="NZ_FOWW01000007.1"/>
</dbReference>
<accession>A0A1I5Y9P3</accession>
<dbReference type="InterPro" id="IPR043917">
    <property type="entry name" value="DUF5753"/>
</dbReference>
<dbReference type="Pfam" id="PF19054">
    <property type="entry name" value="DUF5753"/>
    <property type="match status" value="1"/>
</dbReference>
<evidence type="ECO:0000313" key="3">
    <source>
        <dbReference type="EMBL" id="SFQ40637.1"/>
    </source>
</evidence>
<dbReference type="SUPFAM" id="SSF47413">
    <property type="entry name" value="lambda repressor-like DNA-binding domains"/>
    <property type="match status" value="1"/>
</dbReference>